<evidence type="ECO:0000256" key="1">
    <source>
        <dbReference type="SAM" id="Phobius"/>
    </source>
</evidence>
<name>A0A368EX19_ANCCA</name>
<accession>A0A368EX19</accession>
<dbReference type="AlphaFoldDB" id="A0A368EX19"/>
<dbReference type="InterPro" id="IPR040035">
    <property type="entry name" value="TMEM180"/>
</dbReference>
<dbReference type="EMBL" id="JOJR01021160">
    <property type="protein sequence ID" value="RCN24302.1"/>
    <property type="molecule type" value="Genomic_DNA"/>
</dbReference>
<feature type="non-terminal residue" evidence="2">
    <location>
        <position position="102"/>
    </location>
</feature>
<gene>
    <name evidence="2" type="ORF">ANCCAN_30005</name>
</gene>
<protein>
    <submittedName>
        <fullName evidence="2">Uncharacterized protein</fullName>
    </submittedName>
</protein>
<feature type="transmembrane region" description="Helical" evidence="1">
    <location>
        <begin position="83"/>
        <end position="101"/>
    </location>
</feature>
<dbReference type="PANTHER" id="PTHR28658">
    <property type="entry name" value="TRANSMEMBRANE PROTEIN 180"/>
    <property type="match status" value="1"/>
</dbReference>
<keyword evidence="1" id="KW-1133">Transmembrane helix</keyword>
<dbReference type="STRING" id="29170.A0A368EX19"/>
<dbReference type="PANTHER" id="PTHR28658:SF1">
    <property type="entry name" value="MAJOR FACILITATOR SUPERFAMILY DOMAIN CONTAINING 13B"/>
    <property type="match status" value="1"/>
</dbReference>
<sequence>MWGATREIFREKDFVAIIASNFIHTARSVAHMNFASTATELLIPQSILPKGSLRLSLFYGVLTLGPQLLLIFNERVVVKHGAYRVLMASYVVSFLSGLLFLF</sequence>
<evidence type="ECO:0000313" key="2">
    <source>
        <dbReference type="EMBL" id="RCN24302.1"/>
    </source>
</evidence>
<keyword evidence="3" id="KW-1185">Reference proteome</keyword>
<keyword evidence="1" id="KW-0812">Transmembrane</keyword>
<feature type="transmembrane region" description="Helical" evidence="1">
    <location>
        <begin position="51"/>
        <end position="71"/>
    </location>
</feature>
<organism evidence="2 3">
    <name type="scientific">Ancylostoma caninum</name>
    <name type="common">Dog hookworm</name>
    <dbReference type="NCBI Taxonomy" id="29170"/>
    <lineage>
        <taxon>Eukaryota</taxon>
        <taxon>Metazoa</taxon>
        <taxon>Ecdysozoa</taxon>
        <taxon>Nematoda</taxon>
        <taxon>Chromadorea</taxon>
        <taxon>Rhabditida</taxon>
        <taxon>Rhabditina</taxon>
        <taxon>Rhabditomorpha</taxon>
        <taxon>Strongyloidea</taxon>
        <taxon>Ancylostomatidae</taxon>
        <taxon>Ancylostomatinae</taxon>
        <taxon>Ancylostoma</taxon>
    </lineage>
</organism>
<reference evidence="2 3" key="1">
    <citation type="submission" date="2014-10" db="EMBL/GenBank/DDBJ databases">
        <title>Draft genome of the hookworm Ancylostoma caninum.</title>
        <authorList>
            <person name="Mitreva M."/>
        </authorList>
    </citation>
    <scope>NUCLEOTIDE SEQUENCE [LARGE SCALE GENOMIC DNA]</scope>
    <source>
        <strain evidence="2 3">Baltimore</strain>
    </source>
</reference>
<dbReference type="OrthoDB" id="189226at2759"/>
<evidence type="ECO:0000313" key="3">
    <source>
        <dbReference type="Proteomes" id="UP000252519"/>
    </source>
</evidence>
<keyword evidence="1" id="KW-0472">Membrane</keyword>
<dbReference type="Proteomes" id="UP000252519">
    <property type="component" value="Unassembled WGS sequence"/>
</dbReference>
<proteinExistence type="predicted"/>
<comment type="caution">
    <text evidence="2">The sequence shown here is derived from an EMBL/GenBank/DDBJ whole genome shotgun (WGS) entry which is preliminary data.</text>
</comment>